<dbReference type="InterPro" id="IPR017979">
    <property type="entry name" value="GPCR_3_CS"/>
</dbReference>
<dbReference type="InterPro" id="IPR011500">
    <property type="entry name" value="GPCR_3_9-Cys_dom"/>
</dbReference>
<evidence type="ECO:0000256" key="9">
    <source>
        <dbReference type="ARBA" id="ARBA00023170"/>
    </source>
</evidence>
<dbReference type="PRINTS" id="PR00248">
    <property type="entry name" value="GPCRMGR"/>
</dbReference>
<dbReference type="InterPro" id="IPR038550">
    <property type="entry name" value="GPCR_3_9-Cys_sf"/>
</dbReference>
<proteinExistence type="inferred from homology"/>
<feature type="domain" description="G-protein coupled receptors family 3 profile" evidence="13">
    <location>
        <begin position="572"/>
        <end position="836"/>
    </location>
</feature>
<reference evidence="14" key="2">
    <citation type="submission" date="2025-09" db="UniProtKB">
        <authorList>
            <consortium name="Ensembl"/>
        </authorList>
    </citation>
    <scope>IDENTIFICATION</scope>
</reference>
<organism evidence="14 15">
    <name type="scientific">Leptobrachium leishanense</name>
    <name type="common">Leishan spiny toad</name>
    <dbReference type="NCBI Taxonomy" id="445787"/>
    <lineage>
        <taxon>Eukaryota</taxon>
        <taxon>Metazoa</taxon>
        <taxon>Chordata</taxon>
        <taxon>Craniata</taxon>
        <taxon>Vertebrata</taxon>
        <taxon>Euteleostomi</taxon>
        <taxon>Amphibia</taxon>
        <taxon>Batrachia</taxon>
        <taxon>Anura</taxon>
        <taxon>Pelobatoidea</taxon>
        <taxon>Megophryidae</taxon>
        <taxon>Leptobrachium</taxon>
    </lineage>
</organism>
<keyword evidence="6 12" id="KW-1133">Transmembrane helix</keyword>
<evidence type="ECO:0000259" key="13">
    <source>
        <dbReference type="PROSITE" id="PS50259"/>
    </source>
</evidence>
<evidence type="ECO:0000313" key="14">
    <source>
        <dbReference type="Ensembl" id="ENSLLEP00000019119.1"/>
    </source>
</evidence>
<feature type="transmembrane region" description="Helical" evidence="12">
    <location>
        <begin position="731"/>
        <end position="754"/>
    </location>
</feature>
<keyword evidence="15" id="KW-1185">Reference proteome</keyword>
<feature type="transmembrane region" description="Helical" evidence="12">
    <location>
        <begin position="681"/>
        <end position="703"/>
    </location>
</feature>
<dbReference type="InterPro" id="IPR004073">
    <property type="entry name" value="GPCR_3_vmron_rcpt_2"/>
</dbReference>
<comment type="subcellular location">
    <subcellularLocation>
        <location evidence="1">Cell membrane</location>
        <topology evidence="1">Multi-pass membrane protein</topology>
    </subcellularLocation>
</comment>
<dbReference type="Pfam" id="PF01094">
    <property type="entry name" value="ANF_receptor"/>
    <property type="match status" value="1"/>
</dbReference>
<dbReference type="GO" id="GO:0004930">
    <property type="term" value="F:G protein-coupled receptor activity"/>
    <property type="evidence" value="ECO:0007669"/>
    <property type="project" value="UniProtKB-KW"/>
</dbReference>
<dbReference type="FunFam" id="2.10.50.30:FF:000002">
    <property type="entry name" value="Vomeronasal 2 receptor, h1"/>
    <property type="match status" value="1"/>
</dbReference>
<protein>
    <recommendedName>
        <fullName evidence="13">G-protein coupled receptors family 3 profile domain-containing protein</fullName>
    </recommendedName>
</protein>
<evidence type="ECO:0000256" key="6">
    <source>
        <dbReference type="ARBA" id="ARBA00022989"/>
    </source>
</evidence>
<dbReference type="Gene3D" id="2.10.50.30">
    <property type="entry name" value="GPCR, family 3, nine cysteines domain"/>
    <property type="match status" value="1"/>
</dbReference>
<evidence type="ECO:0000256" key="2">
    <source>
        <dbReference type="ARBA" id="ARBA00007242"/>
    </source>
</evidence>
<dbReference type="PROSITE" id="PS00981">
    <property type="entry name" value="G_PROTEIN_RECEP_F3_3"/>
    <property type="match status" value="1"/>
</dbReference>
<keyword evidence="4 12" id="KW-0812">Transmembrane</keyword>
<accession>A0A8C5MYX2</accession>
<evidence type="ECO:0000256" key="3">
    <source>
        <dbReference type="ARBA" id="ARBA00022475"/>
    </source>
</evidence>
<dbReference type="InterPro" id="IPR000337">
    <property type="entry name" value="GPCR_3"/>
</dbReference>
<dbReference type="FunFam" id="3.40.50.2300:FF:000016">
    <property type="entry name" value="Taste 1 receptor member 2"/>
    <property type="match status" value="1"/>
</dbReference>
<feature type="transmembrane region" description="Helical" evidence="12">
    <location>
        <begin position="798"/>
        <end position="822"/>
    </location>
</feature>
<evidence type="ECO:0000256" key="7">
    <source>
        <dbReference type="ARBA" id="ARBA00023040"/>
    </source>
</evidence>
<dbReference type="InterPro" id="IPR017978">
    <property type="entry name" value="GPCR_3_C"/>
</dbReference>
<dbReference type="Pfam" id="PF00003">
    <property type="entry name" value="7tm_3"/>
    <property type="match status" value="1"/>
</dbReference>
<feature type="transmembrane region" description="Helical" evidence="12">
    <location>
        <begin position="643"/>
        <end position="669"/>
    </location>
</feature>
<evidence type="ECO:0000256" key="10">
    <source>
        <dbReference type="ARBA" id="ARBA00023180"/>
    </source>
</evidence>
<evidence type="ECO:0000256" key="11">
    <source>
        <dbReference type="ARBA" id="ARBA00023224"/>
    </source>
</evidence>
<evidence type="ECO:0000313" key="15">
    <source>
        <dbReference type="Proteomes" id="UP000694569"/>
    </source>
</evidence>
<feature type="transmembrane region" description="Helical" evidence="12">
    <location>
        <begin position="571"/>
        <end position="591"/>
    </location>
</feature>
<dbReference type="InterPro" id="IPR028082">
    <property type="entry name" value="Peripla_BP_I"/>
</dbReference>
<dbReference type="PRINTS" id="PR01535">
    <property type="entry name" value="VOMERONASL2R"/>
</dbReference>
<dbReference type="GO" id="GO:0005886">
    <property type="term" value="C:plasma membrane"/>
    <property type="evidence" value="ECO:0007669"/>
    <property type="project" value="UniProtKB-SubCell"/>
</dbReference>
<dbReference type="Pfam" id="PF07562">
    <property type="entry name" value="NCD3G"/>
    <property type="match status" value="1"/>
</dbReference>
<evidence type="ECO:0000256" key="8">
    <source>
        <dbReference type="ARBA" id="ARBA00023136"/>
    </source>
</evidence>
<sequence length="838" mass="92929">SVKFGGGIMVWGCFSGAGLGPLVPVKGTLNASAYKTFWTIPCSQLCGNSLDFQQLQALRFALDEINKNPNFLPNITLGFQAYDSCIVLQHDLKGALQSLTGHNRVIPNYRCLIDVPLGAIIGSALSRHSILLAHILGRYSYPQISHFSTSPILSDRRMFPSFFRTVPSDTYQSKGLAQLVSHLGWTWVGLLAPDNDYGQHGIQLVQQELVKAGACVAFTENILTSHPNRNAPHIVRVMKSSTALVVIVYAADVELLPILDEMLRQNVTGRILVASEAWSTSTLVALERFSTLLSGTIGLALHSGTILGLKEFLNKIDPSMPVGREWIAIFWELTFNCRFTLDKNQTGYEDTSARVCTGSESLESIENIYNDVSSLRATYSVYTAVHVVANALENLSNCKRGKGPFPNETCADIWNFMPWQLLHYVKKVRFTLNSEREIYFDRNGDPPAVYDIVNWQLSPSGALRYIKVGSYDTVAPPGKVFTINTSSIVWTSGKQQVPVSVCSQSCPPGFWKAAKKGEPVCCFQCISCPQGEISNHTDSITCLKCPWDMLPNPEKSRCLPKLIEYISYEDLLGSTIVSTSTISSLVPLVILKLFKKFESTPIVKGNNYSVSCLLLVSLSFCFLCSLTFVGYPQPEKCFLRQVAFGMIFALCISCILAKTTMVVFAFMATKPGGKLRKWTSLRVSYIIVFICSLLQCILCIIWLSLRPPFPEQDIESKPTVIIVQCNEGSTTAFWCMLGYLGLLATISFIVAFLARRLPDSFNEAKFITFSMLAFLSVWVSYIPASLSSTGKYTVAMEVFAILASSWALVICMFMPKCFIIIFQPHLNSKEHLVKQVKS</sequence>
<name>A0A8C5MYX2_9ANUR</name>
<dbReference type="GeneTree" id="ENSGT00950000182788"/>
<dbReference type="SUPFAM" id="SSF53822">
    <property type="entry name" value="Periplasmic binding protein-like I"/>
    <property type="match status" value="1"/>
</dbReference>
<keyword evidence="8 12" id="KW-0472">Membrane</keyword>
<dbReference type="PROSITE" id="PS50259">
    <property type="entry name" value="G_PROTEIN_RECEP_F3_4"/>
    <property type="match status" value="1"/>
</dbReference>
<dbReference type="InterPro" id="IPR000068">
    <property type="entry name" value="GPCR_3_Ca_sens_rcpt-rel"/>
</dbReference>
<comment type="similarity">
    <text evidence="2">Belongs to the G-protein coupled receptor 3 family.</text>
</comment>
<keyword evidence="11" id="KW-0807">Transducer</keyword>
<dbReference type="InterPro" id="IPR001828">
    <property type="entry name" value="ANF_lig-bd_rcpt"/>
</dbReference>
<evidence type="ECO:0000256" key="1">
    <source>
        <dbReference type="ARBA" id="ARBA00004651"/>
    </source>
</evidence>
<keyword evidence="7" id="KW-0297">G-protein coupled receptor</keyword>
<dbReference type="PANTHER" id="PTHR24061">
    <property type="entry name" value="CALCIUM-SENSING RECEPTOR-RELATED"/>
    <property type="match status" value="1"/>
</dbReference>
<dbReference type="Proteomes" id="UP000694569">
    <property type="component" value="Unplaced"/>
</dbReference>
<dbReference type="PANTHER" id="PTHR24061:SF601">
    <property type="entry name" value="EXTRACELLULAR CALCIUM-SENSING RECEPTOR"/>
    <property type="match status" value="1"/>
</dbReference>
<dbReference type="Ensembl" id="ENSLLET00000019871.1">
    <property type="protein sequence ID" value="ENSLLEP00000019119.1"/>
    <property type="gene ID" value="ENSLLEG00000012099.1"/>
</dbReference>
<keyword evidence="9" id="KW-0675">Receptor</keyword>
<dbReference type="OrthoDB" id="5984008at2759"/>
<evidence type="ECO:0000256" key="12">
    <source>
        <dbReference type="SAM" id="Phobius"/>
    </source>
</evidence>
<keyword evidence="10" id="KW-0325">Glycoprotein</keyword>
<keyword evidence="3" id="KW-1003">Cell membrane</keyword>
<evidence type="ECO:0000256" key="5">
    <source>
        <dbReference type="ARBA" id="ARBA00022729"/>
    </source>
</evidence>
<reference evidence="14" key="1">
    <citation type="submission" date="2025-08" db="UniProtKB">
        <authorList>
            <consortium name="Ensembl"/>
        </authorList>
    </citation>
    <scope>IDENTIFICATION</scope>
</reference>
<evidence type="ECO:0000256" key="4">
    <source>
        <dbReference type="ARBA" id="ARBA00022692"/>
    </source>
</evidence>
<keyword evidence="5" id="KW-0732">Signal</keyword>
<feature type="transmembrane region" description="Helical" evidence="12">
    <location>
        <begin position="612"/>
        <end position="631"/>
    </location>
</feature>
<feature type="transmembrane region" description="Helical" evidence="12">
    <location>
        <begin position="766"/>
        <end position="786"/>
    </location>
</feature>
<dbReference type="Gene3D" id="3.40.50.2300">
    <property type="match status" value="2"/>
</dbReference>
<dbReference type="AlphaFoldDB" id="A0A8C5MYX2"/>
<dbReference type="CDD" id="cd15283">
    <property type="entry name" value="7tmC_V2R_pheromone"/>
    <property type="match status" value="1"/>
</dbReference>